<keyword evidence="2" id="KW-1185">Reference proteome</keyword>
<evidence type="ECO:0000313" key="2">
    <source>
        <dbReference type="Proteomes" id="UP001476247"/>
    </source>
</evidence>
<dbReference type="EMBL" id="BAABUJ010000020">
    <property type="protein sequence ID" value="GAA5801848.1"/>
    <property type="molecule type" value="Genomic_DNA"/>
</dbReference>
<reference evidence="1 2" key="1">
    <citation type="submission" date="2024-04" db="EMBL/GenBank/DDBJ databases">
        <title>genome sequences of Mucor flavus KT1a and Helicostylum pulchrum KT1b strains isolation_sourced from the surface of a dry-aged beef.</title>
        <authorList>
            <person name="Toyotome T."/>
            <person name="Hosono M."/>
            <person name="Torimaru M."/>
            <person name="Fukuda K."/>
            <person name="Mikami N."/>
        </authorList>
    </citation>
    <scope>NUCLEOTIDE SEQUENCE [LARGE SCALE GENOMIC DNA]</scope>
    <source>
        <strain evidence="1 2">KT1b</strain>
    </source>
</reference>
<organism evidence="1 2">
    <name type="scientific">Helicostylum pulchrum</name>
    <dbReference type="NCBI Taxonomy" id="562976"/>
    <lineage>
        <taxon>Eukaryota</taxon>
        <taxon>Fungi</taxon>
        <taxon>Fungi incertae sedis</taxon>
        <taxon>Mucoromycota</taxon>
        <taxon>Mucoromycotina</taxon>
        <taxon>Mucoromycetes</taxon>
        <taxon>Mucorales</taxon>
        <taxon>Mucorineae</taxon>
        <taxon>Mucoraceae</taxon>
        <taxon>Helicostylum</taxon>
    </lineage>
</organism>
<evidence type="ECO:0000313" key="1">
    <source>
        <dbReference type="EMBL" id="GAA5801848.1"/>
    </source>
</evidence>
<evidence type="ECO:0008006" key="3">
    <source>
        <dbReference type="Google" id="ProtNLM"/>
    </source>
</evidence>
<protein>
    <recommendedName>
        <fullName evidence="3">F-box domain-containing protein</fullName>
    </recommendedName>
</protein>
<proteinExistence type="predicted"/>
<dbReference type="Proteomes" id="UP001476247">
    <property type="component" value="Unassembled WGS sequence"/>
</dbReference>
<comment type="caution">
    <text evidence="1">The sequence shown here is derived from an EMBL/GenBank/DDBJ whole genome shotgun (WGS) entry which is preliminary data.</text>
</comment>
<name>A0ABP9Y5J3_9FUNG</name>
<accession>A0ABP9Y5J3</accession>
<sequence length="273" mass="30672">MSFLTPDVILYIADLLNEVNKASFALACQRYWSVCAAPTNHTLVVQKTITALQLRKHSSFVLQREECSTGFALFLLEAVGKKTVTFVVQPALLDLFTIIVKNDKMTNITIIANHQLDQVLCSVDTSLFDCEGYGYWENNFQGDNLIKRTDLNEAEASELIGTYAARLVESIAVLEKYWFFVTSFSAFLHHNAVDDCADQSKTGYQEKAIAFVRTKTALGKEYFEFSIRFGHVEFLAAGGFFGSDLIQMYRDSLAGPLKALNIKTVKLRKQITN</sequence>
<gene>
    <name evidence="1" type="ORF">HPULCUR_007303</name>
</gene>